<evidence type="ECO:0000259" key="2">
    <source>
        <dbReference type="Pfam" id="PF03184"/>
    </source>
</evidence>
<feature type="domain" description="DDE-1" evidence="2">
    <location>
        <begin position="569"/>
        <end position="660"/>
    </location>
</feature>
<keyword evidence="1" id="KW-0175">Coiled coil</keyword>
<dbReference type="OrthoDB" id="4327074at2759"/>
<dbReference type="GO" id="GO:0003676">
    <property type="term" value="F:nucleic acid binding"/>
    <property type="evidence" value="ECO:0007669"/>
    <property type="project" value="InterPro"/>
</dbReference>
<sequence length="1162" mass="131883">MGKGDVVFRGAPPHMSVDCAQARGRSCRKAWDQGHYYLQCPKIGAIYMTTTAACYTCFGVSPEWVTSLWQSCKITKETAEKEYVKCKKHVRAYLENVKFHTQCVRADAVAERQAAALRDLQPLMRDPIRVQQVESDFLPQFRRPMFRRKFLVLTGPTRLGKTIYGRGLFGHDATLELNCSGVLHPDLREYDPLRHKAILFDEACCQMVLAHRKLFQGPVEEVTLAHSSTNMYSYSVFVYGVAMLITSNSWRTELQDCSPEDQEWLRGNSICIDCDVRSLTKQINALARSSRKAKRRELDGGLSPAQCVSLLAVYILSGFNVALAIEFCRQKRHACTWTDEDTQAFVENLYLQQSVEDLVRIETEQSKRRLMAVRFIASWECHNFAIHANQQGAAPSTALVARNYVLHAAQLAAEAVPPCLQRRVEQGPAALPAARRGLRKWSRRFRRRWGFRWGALEATDCSSVQETVDKVSLFWHHADWLTSRVATDRVPVYLNLDETSVAYSFYAARGWISKKVRRPRARVPAARRRGSITHVALISSVIALQPHLPQILICGRRSVSKSVLARFQSIAPKNVVIFHQASSWNTASIMCEILRLVGAVLRAKFPSYQGILLLDTAPMHVAPAVVRVARLQQLWLLPVPPSTTQYVQPLDVSVFSQYKGFLQSRSRDVRIERGGVDVEDWLRLVFAACDAFLNNKAWYKAFALVGVPADSQQGEFARLLPKRCKIAFDDWIGETPHQKIERLKRERREAKALAKQLTKAVKQQVRKVKKVQESCMMRTDGHGMLFAAISDMERTRGLTDMEALRRHLSPGACKGCSEKGPAAFLVGSVVRSVLRDFVKDLQRRFHLDRATAALELHSQVSLERKQAAVHLHLMWDSRKSVSMGKGDVVFRGAPPHMSVDCAQARGRSCRKAWDQGHYYLQCPKIGAIYMTTTAACYTCFGVSPEWVTSLWQSCKITKETAEKEYVKCKKHVRAYLENVKFHTQCVRADAVAERQAAALRDLQPLMRDPIRVQQVESDFLPQFRRPMFRRKFLVLTGPTRLGKTIYGRGLFGHDATLELNCSGVLHPDLREYDPLRHKAILFDEACCQMVLAHRKLFQGPVEEVTLAHSSTNMYSYSVFVYGVAMITSNSWRTELQDCSPEDQEWLRGNSICIDCDVPLYKP</sequence>
<evidence type="ECO:0000313" key="3">
    <source>
        <dbReference type="EMBL" id="CAE6925951.1"/>
    </source>
</evidence>
<keyword evidence="4" id="KW-1185">Reference proteome</keyword>
<dbReference type="EMBL" id="CAJNDS010000032">
    <property type="protein sequence ID" value="CAE6925951.1"/>
    <property type="molecule type" value="Genomic_DNA"/>
</dbReference>
<comment type="caution">
    <text evidence="3">The sequence shown here is derived from an EMBL/GenBank/DDBJ whole genome shotgun (WGS) entry which is preliminary data.</text>
</comment>
<reference evidence="3" key="1">
    <citation type="submission" date="2021-02" db="EMBL/GenBank/DDBJ databases">
        <authorList>
            <person name="Dougan E. K."/>
            <person name="Rhodes N."/>
            <person name="Thang M."/>
            <person name="Chan C."/>
        </authorList>
    </citation>
    <scope>NUCLEOTIDE SEQUENCE</scope>
</reference>
<accession>A0A812GQZ9</accession>
<dbReference type="InterPro" id="IPR004875">
    <property type="entry name" value="DDE_SF_endonuclease_dom"/>
</dbReference>
<name>A0A812GQZ9_9DINO</name>
<dbReference type="Pfam" id="PF03184">
    <property type="entry name" value="DDE_1"/>
    <property type="match status" value="1"/>
</dbReference>
<gene>
    <name evidence="3" type="ORF">SNAT2548_LOCUS645</name>
</gene>
<evidence type="ECO:0000256" key="1">
    <source>
        <dbReference type="SAM" id="Coils"/>
    </source>
</evidence>
<feature type="coiled-coil region" evidence="1">
    <location>
        <begin position="740"/>
        <end position="774"/>
    </location>
</feature>
<proteinExistence type="predicted"/>
<dbReference type="AlphaFoldDB" id="A0A812GQZ9"/>
<organism evidence="3 4">
    <name type="scientific">Symbiodinium natans</name>
    <dbReference type="NCBI Taxonomy" id="878477"/>
    <lineage>
        <taxon>Eukaryota</taxon>
        <taxon>Sar</taxon>
        <taxon>Alveolata</taxon>
        <taxon>Dinophyceae</taxon>
        <taxon>Suessiales</taxon>
        <taxon>Symbiodiniaceae</taxon>
        <taxon>Symbiodinium</taxon>
    </lineage>
</organism>
<dbReference type="Proteomes" id="UP000604046">
    <property type="component" value="Unassembled WGS sequence"/>
</dbReference>
<evidence type="ECO:0000313" key="4">
    <source>
        <dbReference type="Proteomes" id="UP000604046"/>
    </source>
</evidence>
<protein>
    <recommendedName>
        <fullName evidence="2">DDE-1 domain-containing protein</fullName>
    </recommendedName>
</protein>